<reference evidence="13" key="2">
    <citation type="submission" date="2025-08" db="UniProtKB">
        <authorList>
            <consortium name="Ensembl"/>
        </authorList>
    </citation>
    <scope>IDENTIFICATION</scope>
    <source>
        <strain evidence="13">Thorbecke</strain>
    </source>
</reference>
<evidence type="ECO:0000256" key="8">
    <source>
        <dbReference type="ARBA" id="ARBA00023157"/>
    </source>
</evidence>
<dbReference type="Bgee" id="ENSOCUG00000021347">
    <property type="expression patterns" value="Expressed in frontal cortex and 11 other cell types or tissues"/>
</dbReference>
<evidence type="ECO:0000256" key="7">
    <source>
        <dbReference type="ARBA" id="ARBA00022782"/>
    </source>
</evidence>
<dbReference type="InterPro" id="IPR036790">
    <property type="entry name" value="Frizzled_dom_sf"/>
</dbReference>
<dbReference type="eggNOG" id="KOG3577">
    <property type="taxonomic scope" value="Eukaryota"/>
</dbReference>
<accession>G1U539</accession>
<keyword evidence="3" id="KW-0217">Developmental protein</keyword>
<dbReference type="GO" id="GO:0035567">
    <property type="term" value="P:non-canonical Wnt signaling pathway"/>
    <property type="evidence" value="ECO:0007669"/>
    <property type="project" value="TreeGrafter"/>
</dbReference>
<dbReference type="InterPro" id="IPR020067">
    <property type="entry name" value="Frizzled_dom"/>
</dbReference>
<dbReference type="GO" id="GO:0090175">
    <property type="term" value="P:regulation of establishment of planar polarity"/>
    <property type="evidence" value="ECO:0007669"/>
    <property type="project" value="UniProtKB-ARBA"/>
</dbReference>
<keyword evidence="6 11" id="KW-0732">Signal</keyword>
<dbReference type="GO" id="GO:0030154">
    <property type="term" value="P:cell differentiation"/>
    <property type="evidence" value="ECO:0007669"/>
    <property type="project" value="UniProtKB-KW"/>
</dbReference>
<feature type="region of interest" description="Disordered" evidence="10">
    <location>
        <begin position="164"/>
        <end position="248"/>
    </location>
</feature>
<keyword evidence="14" id="KW-1185">Reference proteome</keyword>
<dbReference type="PANTHER" id="PTHR11309">
    <property type="entry name" value="FRIZZLED"/>
    <property type="match status" value="1"/>
</dbReference>
<evidence type="ECO:0000313" key="14">
    <source>
        <dbReference type="Proteomes" id="UP000001811"/>
    </source>
</evidence>
<keyword evidence="7" id="KW-0221">Differentiation</keyword>
<dbReference type="HOGENOM" id="CLU_054647_0_0_1"/>
<dbReference type="PROSITE" id="PS50038">
    <property type="entry name" value="FZ"/>
    <property type="match status" value="1"/>
</dbReference>
<comment type="caution">
    <text evidence="9">Lacks conserved residue(s) required for the propagation of feature annotation.</text>
</comment>
<dbReference type="GO" id="GO:0005615">
    <property type="term" value="C:extracellular space"/>
    <property type="evidence" value="ECO:0007669"/>
    <property type="project" value="TreeGrafter"/>
</dbReference>
<dbReference type="SUPFAM" id="SSF63501">
    <property type="entry name" value="Frizzled cysteine-rich domain"/>
    <property type="match status" value="1"/>
</dbReference>
<dbReference type="InParanoid" id="G1U539"/>
<feature type="compositionally biased region" description="Pro residues" evidence="10">
    <location>
        <begin position="208"/>
        <end position="229"/>
    </location>
</feature>
<protein>
    <recommendedName>
        <fullName evidence="12">FZ domain-containing protein</fullName>
    </recommendedName>
</protein>
<dbReference type="GO" id="GO:0060070">
    <property type="term" value="P:canonical Wnt signaling pathway"/>
    <property type="evidence" value="ECO:0007669"/>
    <property type="project" value="TreeGrafter"/>
</dbReference>
<evidence type="ECO:0000256" key="6">
    <source>
        <dbReference type="ARBA" id="ARBA00022729"/>
    </source>
</evidence>
<keyword evidence="8 9" id="KW-1015">Disulfide bond</keyword>
<evidence type="ECO:0000256" key="3">
    <source>
        <dbReference type="ARBA" id="ARBA00022473"/>
    </source>
</evidence>
<keyword evidence="5" id="KW-0879">Wnt signaling pathway</keyword>
<name>G1U539_RABIT</name>
<dbReference type="Proteomes" id="UP000001811">
    <property type="component" value="Chromosome 9"/>
</dbReference>
<dbReference type="PANTHER" id="PTHR11309:SF133">
    <property type="entry name" value="SECRETED FRIZZLED-RELATED PROTEIN 5"/>
    <property type="match status" value="1"/>
</dbReference>
<dbReference type="STRING" id="9986.ENSOCUP00000024516"/>
<dbReference type="SMART" id="SM00063">
    <property type="entry name" value="FRI"/>
    <property type="match status" value="1"/>
</dbReference>
<feature type="disulfide bond" evidence="9">
    <location>
        <begin position="40"/>
        <end position="86"/>
    </location>
</feature>
<dbReference type="EMBL" id="AAGW02044078">
    <property type="status" value="NOT_ANNOTATED_CDS"/>
    <property type="molecule type" value="Genomic_DNA"/>
</dbReference>
<feature type="signal peptide" evidence="11">
    <location>
        <begin position="1"/>
        <end position="22"/>
    </location>
</feature>
<dbReference type="SMR" id="G1U539"/>
<evidence type="ECO:0000256" key="9">
    <source>
        <dbReference type="PROSITE-ProRule" id="PRU00090"/>
    </source>
</evidence>
<dbReference type="GO" id="GO:0017147">
    <property type="term" value="F:Wnt-protein binding"/>
    <property type="evidence" value="ECO:0007669"/>
    <property type="project" value="TreeGrafter"/>
</dbReference>
<proteinExistence type="inferred from homology"/>
<dbReference type="Pfam" id="PF01392">
    <property type="entry name" value="Fz"/>
    <property type="match status" value="1"/>
</dbReference>
<dbReference type="PaxDb" id="9986-ENSOCUP00000024516"/>
<dbReference type="Gene3D" id="1.10.2000.10">
    <property type="entry name" value="Frizzled cysteine-rich domain"/>
    <property type="match status" value="1"/>
</dbReference>
<dbReference type="Ensembl" id="ENSOCUT00000027893.2">
    <property type="protein sequence ID" value="ENSOCUP00000024516.2"/>
    <property type="gene ID" value="ENSOCUG00000021347.2"/>
</dbReference>
<evidence type="ECO:0000256" key="2">
    <source>
        <dbReference type="ARBA" id="ARBA00010054"/>
    </source>
</evidence>
<keyword evidence="4" id="KW-0964">Secreted</keyword>
<feature type="chain" id="PRO_5023854532" description="FZ domain-containing protein" evidence="11">
    <location>
        <begin position="23"/>
        <end position="248"/>
    </location>
</feature>
<feature type="disulfide bond" evidence="9">
    <location>
        <begin position="105"/>
        <end position="129"/>
    </location>
</feature>
<evidence type="ECO:0000256" key="5">
    <source>
        <dbReference type="ARBA" id="ARBA00022687"/>
    </source>
</evidence>
<evidence type="ECO:0000313" key="13">
    <source>
        <dbReference type="Ensembl" id="ENSOCUP00000024516.2"/>
    </source>
</evidence>
<reference evidence="13 14" key="1">
    <citation type="journal article" date="2011" name="Nature">
        <title>A high-resolution map of human evolutionary constraint using 29 mammals.</title>
        <authorList>
            <person name="Lindblad-Toh K."/>
            <person name="Garber M."/>
            <person name="Zuk O."/>
            <person name="Lin M.F."/>
            <person name="Parker B.J."/>
            <person name="Washietl S."/>
            <person name="Kheradpour P."/>
            <person name="Ernst J."/>
            <person name="Jordan G."/>
            <person name="Mauceli E."/>
            <person name="Ward L.D."/>
            <person name="Lowe C.B."/>
            <person name="Holloway A.K."/>
            <person name="Clamp M."/>
            <person name="Gnerre S."/>
            <person name="Alfoldi J."/>
            <person name="Beal K."/>
            <person name="Chang J."/>
            <person name="Clawson H."/>
            <person name="Cuff J."/>
            <person name="Di Palma F."/>
            <person name="Fitzgerald S."/>
            <person name="Flicek P."/>
            <person name="Guttman M."/>
            <person name="Hubisz M.J."/>
            <person name="Jaffe D.B."/>
            <person name="Jungreis I."/>
            <person name="Kent W.J."/>
            <person name="Kostka D."/>
            <person name="Lara M."/>
            <person name="Martins A.L."/>
            <person name="Massingham T."/>
            <person name="Moltke I."/>
            <person name="Raney B.J."/>
            <person name="Rasmussen M.D."/>
            <person name="Robinson J."/>
            <person name="Stark A."/>
            <person name="Vilella A.J."/>
            <person name="Wen J."/>
            <person name="Xie X."/>
            <person name="Zody M.C."/>
            <person name="Baldwin J."/>
            <person name="Bloom T."/>
            <person name="Chin C.W."/>
            <person name="Heiman D."/>
            <person name="Nicol R."/>
            <person name="Nusbaum C."/>
            <person name="Young S."/>
            <person name="Wilkinson J."/>
            <person name="Worley K.C."/>
            <person name="Kovar C.L."/>
            <person name="Muzny D.M."/>
            <person name="Gibbs R.A."/>
            <person name="Cree A."/>
            <person name="Dihn H.H."/>
            <person name="Fowler G."/>
            <person name="Jhangiani S."/>
            <person name="Joshi V."/>
            <person name="Lee S."/>
            <person name="Lewis L.R."/>
            <person name="Nazareth L.V."/>
            <person name="Okwuonu G."/>
            <person name="Santibanez J."/>
            <person name="Warren W.C."/>
            <person name="Mardis E.R."/>
            <person name="Weinstock G.M."/>
            <person name="Wilson R.K."/>
            <person name="Delehaunty K."/>
            <person name="Dooling D."/>
            <person name="Fronik C."/>
            <person name="Fulton L."/>
            <person name="Fulton B."/>
            <person name="Graves T."/>
            <person name="Minx P."/>
            <person name="Sodergren E."/>
            <person name="Birney E."/>
            <person name="Margulies E.H."/>
            <person name="Herrero J."/>
            <person name="Green E.D."/>
            <person name="Haussler D."/>
            <person name="Siepel A."/>
            <person name="Goldman N."/>
            <person name="Pollard K.S."/>
            <person name="Pedersen J.S."/>
            <person name="Lander E.S."/>
            <person name="Kellis M."/>
        </authorList>
    </citation>
    <scope>NUCLEOTIDE SEQUENCE [LARGE SCALE GENOMIC DNA]</scope>
    <source>
        <strain evidence="13 14">Thorbecke inbred</strain>
    </source>
</reference>
<dbReference type="GO" id="GO:0048546">
    <property type="term" value="P:digestive tract morphogenesis"/>
    <property type="evidence" value="ECO:0007669"/>
    <property type="project" value="UniProtKB-ARBA"/>
</dbReference>
<feature type="domain" description="FZ" evidence="12">
    <location>
        <begin position="29"/>
        <end position="142"/>
    </location>
</feature>
<evidence type="ECO:0000256" key="11">
    <source>
        <dbReference type="SAM" id="SignalP"/>
    </source>
</evidence>
<dbReference type="AlphaFoldDB" id="G1U539"/>
<evidence type="ECO:0000256" key="4">
    <source>
        <dbReference type="ARBA" id="ARBA00022525"/>
    </source>
</evidence>
<evidence type="ECO:0000259" key="12">
    <source>
        <dbReference type="PROSITE" id="PS50038"/>
    </source>
</evidence>
<comment type="subcellular location">
    <subcellularLocation>
        <location evidence="1">Secreted</location>
    </subcellularLocation>
</comment>
<dbReference type="FunFam" id="1.10.2000.10:FF:000001">
    <property type="entry name" value="secreted frizzled-related protein 2"/>
    <property type="match status" value="1"/>
</dbReference>
<sequence length="248" mass="26683">MMERGPWLLLVLLALWGDSAAGAPWGPTRCMPIPPAMALCHDIGYTEMRLPNLLDHTTAAEAIQQSVSWLPLLARECHPDARLFLCSLFAPVCLDRVIYPCRSLCEAVQASCAPIMACYGYPWPAILHCGRFPASHGLCVGAVASSSRLDRPCESLHSFPGSFPLIPLPPPSNHSPRGAGKRIKRGRQPQADSKGVPERGKAGGPCADRPPPPPPPADPLPHLHPPPQCHRPAAGTASCRSQVHPRRS</sequence>
<dbReference type="GO" id="GO:0060028">
    <property type="term" value="P:convergent extension involved in axis elongation"/>
    <property type="evidence" value="ECO:0007669"/>
    <property type="project" value="UniProtKB-ARBA"/>
</dbReference>
<reference evidence="13" key="3">
    <citation type="submission" date="2025-09" db="UniProtKB">
        <authorList>
            <consortium name="Ensembl"/>
        </authorList>
    </citation>
    <scope>IDENTIFICATION</scope>
    <source>
        <strain evidence="13">Thorbecke</strain>
    </source>
</reference>
<evidence type="ECO:0000256" key="1">
    <source>
        <dbReference type="ARBA" id="ARBA00004613"/>
    </source>
</evidence>
<dbReference type="GeneTree" id="ENSGT00940000164203"/>
<organism evidence="13 14">
    <name type="scientific">Oryctolagus cuniculus</name>
    <name type="common">Rabbit</name>
    <dbReference type="NCBI Taxonomy" id="9986"/>
    <lineage>
        <taxon>Eukaryota</taxon>
        <taxon>Metazoa</taxon>
        <taxon>Chordata</taxon>
        <taxon>Craniata</taxon>
        <taxon>Vertebrata</taxon>
        <taxon>Euteleostomi</taxon>
        <taxon>Mammalia</taxon>
        <taxon>Eutheria</taxon>
        <taxon>Euarchontoglires</taxon>
        <taxon>Glires</taxon>
        <taxon>Lagomorpha</taxon>
        <taxon>Leporidae</taxon>
        <taxon>Oryctolagus</taxon>
    </lineage>
</organism>
<dbReference type="InterPro" id="IPR015526">
    <property type="entry name" value="Frizzled/SFRP"/>
</dbReference>
<evidence type="ECO:0000256" key="10">
    <source>
        <dbReference type="SAM" id="MobiDB-lite"/>
    </source>
</evidence>
<comment type="similarity">
    <text evidence="2">Belongs to the secreted frizzled-related protein (sFRP) family.</text>
</comment>